<feature type="compositionally biased region" description="Basic and acidic residues" evidence="1">
    <location>
        <begin position="241"/>
        <end position="251"/>
    </location>
</feature>
<dbReference type="SMART" id="SM00355">
    <property type="entry name" value="ZnF_C2H2"/>
    <property type="match status" value="3"/>
</dbReference>
<organism evidence="3 4">
    <name type="scientific">Trametes coccinea (strain BRFM310)</name>
    <name type="common">Pycnoporus coccineus</name>
    <dbReference type="NCBI Taxonomy" id="1353009"/>
    <lineage>
        <taxon>Eukaryota</taxon>
        <taxon>Fungi</taxon>
        <taxon>Dikarya</taxon>
        <taxon>Basidiomycota</taxon>
        <taxon>Agaricomycotina</taxon>
        <taxon>Agaricomycetes</taxon>
        <taxon>Polyporales</taxon>
        <taxon>Polyporaceae</taxon>
        <taxon>Trametes</taxon>
    </lineage>
</organism>
<feature type="domain" description="C2H2-type" evidence="2">
    <location>
        <begin position="42"/>
        <end position="67"/>
    </location>
</feature>
<proteinExistence type="predicted"/>
<accession>A0A1Y2IC94</accession>
<dbReference type="InterPro" id="IPR013087">
    <property type="entry name" value="Znf_C2H2_type"/>
</dbReference>
<feature type="region of interest" description="Disordered" evidence="1">
    <location>
        <begin position="167"/>
        <end position="199"/>
    </location>
</feature>
<keyword evidence="4" id="KW-1185">Reference proteome</keyword>
<evidence type="ECO:0000313" key="3">
    <source>
        <dbReference type="EMBL" id="OSC98040.1"/>
    </source>
</evidence>
<feature type="domain" description="C2H2-type" evidence="2">
    <location>
        <begin position="12"/>
        <end position="33"/>
    </location>
</feature>
<evidence type="ECO:0000313" key="4">
    <source>
        <dbReference type="Proteomes" id="UP000193067"/>
    </source>
</evidence>
<evidence type="ECO:0000259" key="2">
    <source>
        <dbReference type="SMART" id="SM00355"/>
    </source>
</evidence>
<gene>
    <name evidence="3" type="ORF">PYCCODRAFT_1439697</name>
</gene>
<feature type="domain" description="C2H2-type" evidence="2">
    <location>
        <begin position="87"/>
        <end position="107"/>
    </location>
</feature>
<dbReference type="OrthoDB" id="2758317at2759"/>
<dbReference type="AlphaFoldDB" id="A0A1Y2IC94"/>
<feature type="region of interest" description="Disordered" evidence="1">
    <location>
        <begin position="222"/>
        <end position="273"/>
    </location>
</feature>
<dbReference type="EMBL" id="KZ084143">
    <property type="protein sequence ID" value="OSC98040.1"/>
    <property type="molecule type" value="Genomic_DNA"/>
</dbReference>
<dbReference type="Proteomes" id="UP000193067">
    <property type="component" value="Unassembled WGS sequence"/>
</dbReference>
<evidence type="ECO:0000256" key="1">
    <source>
        <dbReference type="SAM" id="MobiDB-lite"/>
    </source>
</evidence>
<name>A0A1Y2IC94_TRAC3</name>
<protein>
    <recommendedName>
        <fullName evidence="2">C2H2-type domain-containing protein</fullName>
    </recommendedName>
</protein>
<sequence>MGKQVKDRSRVRQCDICLETMRGNQWRRHLKQHAANKEDLMYRCSFDGCGYRSLQKPAVGYHYFAMHTDIRLYVCQQEVVDENGDRSACSYSTAHPSGLLRHLQKQHGVTSRSTIRTSAGTGGNNPAIPYYDAYVLPPVTQTIIVDSAVGNSVRQELTCKTAIFQSAPHEEHDKQHTQPSRNVLGSTQQSSSIAHPVHSATDAPICSMQVEGPNLLCATRRTQADARRAPSPRPTLAPLNELERIRRERYGEPTGHTQHSRLPESLRKILNPA</sequence>
<reference evidence="3 4" key="1">
    <citation type="journal article" date="2015" name="Biotechnol. Biofuels">
        <title>Enhanced degradation of softwood versus hardwood by the white-rot fungus Pycnoporus coccineus.</title>
        <authorList>
            <person name="Couturier M."/>
            <person name="Navarro D."/>
            <person name="Chevret D."/>
            <person name="Henrissat B."/>
            <person name="Piumi F."/>
            <person name="Ruiz-Duenas F.J."/>
            <person name="Martinez A.T."/>
            <person name="Grigoriev I.V."/>
            <person name="Riley R."/>
            <person name="Lipzen A."/>
            <person name="Berrin J.G."/>
            <person name="Master E.R."/>
            <person name="Rosso M.N."/>
        </authorList>
    </citation>
    <scope>NUCLEOTIDE SEQUENCE [LARGE SCALE GENOMIC DNA]</scope>
    <source>
        <strain evidence="3 4">BRFM310</strain>
    </source>
</reference>
<feature type="compositionally biased region" description="Polar residues" evidence="1">
    <location>
        <begin position="177"/>
        <end position="193"/>
    </location>
</feature>